<evidence type="ECO:0000313" key="5">
    <source>
        <dbReference type="EMBL" id="SEM78590.1"/>
    </source>
</evidence>
<dbReference type="Proteomes" id="UP000198744">
    <property type="component" value="Unassembled WGS sequence"/>
</dbReference>
<dbReference type="Gene3D" id="3.90.580.10">
    <property type="entry name" value="Zinc finger, CHC2-type domain"/>
    <property type="match status" value="1"/>
</dbReference>
<keyword evidence="1" id="KW-0479">Metal-binding</keyword>
<dbReference type="GO" id="GO:0006269">
    <property type="term" value="P:DNA replication, synthesis of primer"/>
    <property type="evidence" value="ECO:0007669"/>
    <property type="project" value="TreeGrafter"/>
</dbReference>
<evidence type="ECO:0000313" key="6">
    <source>
        <dbReference type="Proteomes" id="UP000198744"/>
    </source>
</evidence>
<evidence type="ECO:0000256" key="1">
    <source>
        <dbReference type="ARBA" id="ARBA00022723"/>
    </source>
</evidence>
<dbReference type="InterPro" id="IPR036977">
    <property type="entry name" value="DNA_primase_Znf_CHC2"/>
</dbReference>
<dbReference type="GO" id="GO:0003899">
    <property type="term" value="F:DNA-directed RNA polymerase activity"/>
    <property type="evidence" value="ECO:0007669"/>
    <property type="project" value="InterPro"/>
</dbReference>
<organism evidence="5 6">
    <name type="scientific">Syntrophus gentianae</name>
    <dbReference type="NCBI Taxonomy" id="43775"/>
    <lineage>
        <taxon>Bacteria</taxon>
        <taxon>Pseudomonadati</taxon>
        <taxon>Thermodesulfobacteriota</taxon>
        <taxon>Syntrophia</taxon>
        <taxon>Syntrophales</taxon>
        <taxon>Syntrophaceae</taxon>
        <taxon>Syntrophus</taxon>
    </lineage>
</organism>
<dbReference type="GO" id="GO:0003677">
    <property type="term" value="F:DNA binding"/>
    <property type="evidence" value="ECO:0007669"/>
    <property type="project" value="InterPro"/>
</dbReference>
<dbReference type="EMBL" id="FOBS01000047">
    <property type="protein sequence ID" value="SEM78590.1"/>
    <property type="molecule type" value="Genomic_DNA"/>
</dbReference>
<reference evidence="5 6" key="1">
    <citation type="submission" date="2016-10" db="EMBL/GenBank/DDBJ databases">
        <authorList>
            <person name="de Groot N.N."/>
        </authorList>
    </citation>
    <scope>NUCLEOTIDE SEQUENCE [LARGE SCALE GENOMIC DNA]</scope>
    <source>
        <strain evidence="5 6">DSM 8423</strain>
    </source>
</reference>
<dbReference type="CDD" id="cd00188">
    <property type="entry name" value="TOPRIM"/>
    <property type="match status" value="1"/>
</dbReference>
<dbReference type="SUPFAM" id="SSF57783">
    <property type="entry name" value="Zinc beta-ribbon"/>
    <property type="match status" value="1"/>
</dbReference>
<dbReference type="InterPro" id="IPR013237">
    <property type="entry name" value="Phage_T7_Gp4_N"/>
</dbReference>
<evidence type="ECO:0000256" key="3">
    <source>
        <dbReference type="ARBA" id="ARBA00022833"/>
    </source>
</evidence>
<proteinExistence type="predicted"/>
<dbReference type="PANTHER" id="PTHR30313:SF2">
    <property type="entry name" value="DNA PRIMASE"/>
    <property type="match status" value="1"/>
</dbReference>
<keyword evidence="3" id="KW-0862">Zinc</keyword>
<dbReference type="SMART" id="SM00778">
    <property type="entry name" value="Prim_Zn_Ribbon"/>
    <property type="match status" value="1"/>
</dbReference>
<sequence>MNILNFLEADGIFLTRKTNSEYAGSCPFCGTGKDRFIVWLHHISKGGPSGGRYWCRQCGKKGDLIQYLRERRGLPFKEACELAGHTVRDSSNIKRNMASNSKGWTPKKIIAPSSTWQERALAFQQRASNCLWTRGNTCLAFLGHRGLKDDTIKEAGLGWNPKDLYEDRNLWNLPDKLGDDGKATRLKIPKGLVIPYFMEKEIIRLRIRRPHEEPRYWIVAGSDTTPLTIGKESGAVVIVESDLDALLLGQEAGDMALMVSLGSVVKRPDKGLHTCLKRANIILNALDYDQAGAKEAWGFWQRTYGNKLKRWPVPTGKDPGEAFQAGIDLREWIEAGLDGDISPHP</sequence>
<keyword evidence="2" id="KW-0863">Zinc-finger</keyword>
<dbReference type="GO" id="GO:0004386">
    <property type="term" value="F:helicase activity"/>
    <property type="evidence" value="ECO:0007669"/>
    <property type="project" value="InterPro"/>
</dbReference>
<dbReference type="Gene3D" id="3.40.1360.10">
    <property type="match status" value="1"/>
</dbReference>
<feature type="domain" description="DNA primase/helicase Gp4 N-terminal Bacteriophage T7-like" evidence="4">
    <location>
        <begin position="21"/>
        <end position="65"/>
    </location>
</feature>
<dbReference type="STRING" id="43775.SAMN04489760_14716"/>
<name>A0A1H8B6H6_9BACT</name>
<dbReference type="OrthoDB" id="8967890at2"/>
<dbReference type="RefSeq" id="WP_093884891.1">
    <property type="nucleotide sequence ID" value="NZ_FOBS01000047.1"/>
</dbReference>
<dbReference type="GO" id="GO:0008270">
    <property type="term" value="F:zinc ion binding"/>
    <property type="evidence" value="ECO:0007669"/>
    <property type="project" value="UniProtKB-KW"/>
</dbReference>
<dbReference type="PANTHER" id="PTHR30313">
    <property type="entry name" value="DNA PRIMASE"/>
    <property type="match status" value="1"/>
</dbReference>
<accession>A0A1H8B6H6</accession>
<dbReference type="GO" id="GO:0005737">
    <property type="term" value="C:cytoplasm"/>
    <property type="evidence" value="ECO:0007669"/>
    <property type="project" value="TreeGrafter"/>
</dbReference>
<keyword evidence="6" id="KW-1185">Reference proteome</keyword>
<dbReference type="Pfam" id="PF01807">
    <property type="entry name" value="Zn_ribbon_DnaG"/>
    <property type="match status" value="1"/>
</dbReference>
<dbReference type="InterPro" id="IPR002694">
    <property type="entry name" value="Znf_CHC2"/>
</dbReference>
<gene>
    <name evidence="5" type="ORF">SAMN04489760_14716</name>
</gene>
<dbReference type="SUPFAM" id="SSF56731">
    <property type="entry name" value="DNA primase core"/>
    <property type="match status" value="1"/>
</dbReference>
<protein>
    <submittedName>
        <fullName evidence="5">CHC2 zinc finger</fullName>
    </submittedName>
</protein>
<evidence type="ECO:0000256" key="2">
    <source>
        <dbReference type="ARBA" id="ARBA00022771"/>
    </source>
</evidence>
<evidence type="ECO:0000259" key="4">
    <source>
        <dbReference type="SMART" id="SM00778"/>
    </source>
</evidence>
<dbReference type="InterPro" id="IPR050219">
    <property type="entry name" value="DnaG_primase"/>
</dbReference>
<dbReference type="AlphaFoldDB" id="A0A1H8B6H6"/>